<gene>
    <name evidence="2" type="ORF">KYK27_15675</name>
</gene>
<dbReference type="PANTHER" id="PTHR34387:SF1">
    <property type="entry name" value="PERIPLASMIC IMMUNOGENIC PROTEIN"/>
    <property type="match status" value="1"/>
</dbReference>
<comment type="caution">
    <text evidence="2">The sequence shown here is derived from an EMBL/GenBank/DDBJ whole genome shotgun (WGS) entry which is preliminary data.</text>
</comment>
<keyword evidence="1" id="KW-0732">Signal</keyword>
<dbReference type="Proteomes" id="UP000774935">
    <property type="component" value="Unassembled WGS sequence"/>
</dbReference>
<dbReference type="EMBL" id="JAHWXQ010000005">
    <property type="protein sequence ID" value="MBW3366501.1"/>
    <property type="molecule type" value="Genomic_DNA"/>
</dbReference>
<feature type="signal peptide" evidence="1">
    <location>
        <begin position="1"/>
        <end position="21"/>
    </location>
</feature>
<evidence type="ECO:0000313" key="3">
    <source>
        <dbReference type="Proteomes" id="UP000774935"/>
    </source>
</evidence>
<dbReference type="Gene3D" id="3.30.110.170">
    <property type="entry name" value="Protein of unknown function (DUF541), domain 1"/>
    <property type="match status" value="1"/>
</dbReference>
<reference evidence="2 3" key="1">
    <citation type="submission" date="2021-07" db="EMBL/GenBank/DDBJ databases">
        <authorList>
            <person name="Kim M.K."/>
        </authorList>
    </citation>
    <scope>NUCLEOTIDE SEQUENCE [LARGE SCALE GENOMIC DNA]</scope>
    <source>
        <strain evidence="2 3">HLY7-15</strain>
    </source>
</reference>
<dbReference type="InterPro" id="IPR052022">
    <property type="entry name" value="26kDa_periplasmic_antigen"/>
</dbReference>
<dbReference type="Gene3D" id="3.30.70.2970">
    <property type="entry name" value="Protein of unknown function (DUF541), domain 2"/>
    <property type="match status" value="1"/>
</dbReference>
<dbReference type="PANTHER" id="PTHR34387">
    <property type="entry name" value="SLR1258 PROTEIN"/>
    <property type="match status" value="1"/>
</dbReference>
<protein>
    <submittedName>
        <fullName evidence="2">SIMPL domain-containing protein</fullName>
    </submittedName>
</protein>
<evidence type="ECO:0000256" key="1">
    <source>
        <dbReference type="SAM" id="SignalP"/>
    </source>
</evidence>
<name>A0ABS6XHA3_9BACT</name>
<dbReference type="InterPro" id="IPR007497">
    <property type="entry name" value="SIMPL/DUF541"/>
</dbReference>
<organism evidence="2 3">
    <name type="scientific">Pontibacter populi</name>
    <dbReference type="NCBI Taxonomy" id="890055"/>
    <lineage>
        <taxon>Bacteria</taxon>
        <taxon>Pseudomonadati</taxon>
        <taxon>Bacteroidota</taxon>
        <taxon>Cytophagia</taxon>
        <taxon>Cytophagales</taxon>
        <taxon>Hymenobacteraceae</taxon>
        <taxon>Pontibacter</taxon>
    </lineage>
</organism>
<feature type="chain" id="PRO_5046465451" evidence="1">
    <location>
        <begin position="22"/>
        <end position="238"/>
    </location>
</feature>
<evidence type="ECO:0000313" key="2">
    <source>
        <dbReference type="EMBL" id="MBW3366501.1"/>
    </source>
</evidence>
<dbReference type="RefSeq" id="WP_199111239.1">
    <property type="nucleotide sequence ID" value="NZ_JAHWXQ010000005.1"/>
</dbReference>
<keyword evidence="3" id="KW-1185">Reference proteome</keyword>
<proteinExistence type="predicted"/>
<accession>A0ABS6XHA3</accession>
<sequence>MKKTFLLLLAVFLISQVAVQAQQQAMPPLVNVNGVGEVRVQPDQVMVSMGVEVREKTLEQARKQADAKAAAIIAYLKKQGVNEKDIQTSYMSIYPIYSNGEYGRTTPDAYTAQKTMTVLVRKLNKFDELMAGLYGAGVNRVEGVSFQVADLEKYKAEARKKAVNNAKQKATALTNELGAKVGRVYAINENTTGGRPVPMYAEAAMMKTQDSAGADGPTIAGGEVIVTSTVSVSFIIEN</sequence>
<dbReference type="Pfam" id="PF04402">
    <property type="entry name" value="SIMPL"/>
    <property type="match status" value="1"/>
</dbReference>